<keyword evidence="10" id="KW-0406">Ion transport</keyword>
<dbReference type="GO" id="GO:0140114">
    <property type="term" value="P:cellular detoxification of fluoride"/>
    <property type="evidence" value="ECO:0007669"/>
    <property type="project" value="UniProtKB-UniRule"/>
</dbReference>
<dbReference type="OrthoDB" id="9799631at2"/>
<dbReference type="EMBL" id="FOBW01000014">
    <property type="protein sequence ID" value="SEN49622.1"/>
    <property type="molecule type" value="Genomic_DNA"/>
</dbReference>
<dbReference type="NCBIfam" id="TIGR00494">
    <property type="entry name" value="crcB"/>
    <property type="match status" value="1"/>
</dbReference>
<dbReference type="STRING" id="930146.SAMN05192533_11441"/>
<dbReference type="GO" id="GO:0005886">
    <property type="term" value="C:plasma membrane"/>
    <property type="evidence" value="ECO:0007669"/>
    <property type="project" value="UniProtKB-SubCell"/>
</dbReference>
<sequence length="125" mass="13304">MQLILVGLGGFLGAMARFGIGEWLYMENGFPVGTLLVNLLGCLALGWFLAFAKRKKVQSEYVLLIGTGFLGSFTTFSTFSVESIDLLTSGSISVALFYLLTTILAGVLLAFIGFKIGSTEGGMKS</sequence>
<dbReference type="InterPro" id="IPR003691">
    <property type="entry name" value="FluC"/>
</dbReference>
<keyword evidence="10" id="KW-0813">Transport</keyword>
<feature type="binding site" evidence="10">
    <location>
        <position position="71"/>
    </location>
    <ligand>
        <name>Na(+)</name>
        <dbReference type="ChEBI" id="CHEBI:29101"/>
        <note>structural</note>
    </ligand>
</feature>
<dbReference type="AlphaFoldDB" id="A0A1H8GZU5"/>
<evidence type="ECO:0000256" key="1">
    <source>
        <dbReference type="ARBA" id="ARBA00004651"/>
    </source>
</evidence>
<feature type="transmembrane region" description="Helical" evidence="10">
    <location>
        <begin position="32"/>
        <end position="52"/>
    </location>
</feature>
<comment type="catalytic activity">
    <reaction evidence="8">
        <text>fluoride(in) = fluoride(out)</text>
        <dbReference type="Rhea" id="RHEA:76159"/>
        <dbReference type="ChEBI" id="CHEBI:17051"/>
    </reaction>
    <physiologicalReaction direction="left-to-right" evidence="8">
        <dbReference type="Rhea" id="RHEA:76160"/>
    </physiologicalReaction>
</comment>
<evidence type="ECO:0000256" key="9">
    <source>
        <dbReference type="ARBA" id="ARBA00049940"/>
    </source>
</evidence>
<name>A0A1H8GZU5_9BACI</name>
<feature type="transmembrane region" description="Helical" evidence="10">
    <location>
        <begin position="92"/>
        <end position="114"/>
    </location>
</feature>
<accession>A0A1H8GZU5</accession>
<dbReference type="GO" id="GO:0062054">
    <property type="term" value="F:fluoride channel activity"/>
    <property type="evidence" value="ECO:0007669"/>
    <property type="project" value="UniProtKB-UniRule"/>
</dbReference>
<evidence type="ECO:0000256" key="7">
    <source>
        <dbReference type="ARBA" id="ARBA00035120"/>
    </source>
</evidence>
<comment type="similarity">
    <text evidence="7 10">Belongs to the fluoride channel Fluc/FEX (TC 1.A.43) family.</text>
</comment>
<dbReference type="Proteomes" id="UP000198553">
    <property type="component" value="Unassembled WGS sequence"/>
</dbReference>
<dbReference type="PANTHER" id="PTHR28259:SF1">
    <property type="entry name" value="FLUORIDE EXPORT PROTEIN 1-RELATED"/>
    <property type="match status" value="1"/>
</dbReference>
<protein>
    <recommendedName>
        <fullName evidence="10">Fluoride-specific ion channel FluC</fullName>
    </recommendedName>
</protein>
<dbReference type="GO" id="GO:0046872">
    <property type="term" value="F:metal ion binding"/>
    <property type="evidence" value="ECO:0007669"/>
    <property type="project" value="UniProtKB-KW"/>
</dbReference>
<keyword evidence="4 10" id="KW-1133">Transmembrane helix</keyword>
<keyword evidence="5 10" id="KW-0472">Membrane</keyword>
<comment type="subcellular location">
    <subcellularLocation>
        <location evidence="1 10">Cell membrane</location>
        <topology evidence="1 10">Multi-pass membrane protein</topology>
    </subcellularLocation>
</comment>
<feature type="transmembrane region" description="Helical" evidence="10">
    <location>
        <begin position="61"/>
        <end position="80"/>
    </location>
</feature>
<organism evidence="11 12">
    <name type="scientific">Mesobacillus persicus</name>
    <dbReference type="NCBI Taxonomy" id="930146"/>
    <lineage>
        <taxon>Bacteria</taxon>
        <taxon>Bacillati</taxon>
        <taxon>Bacillota</taxon>
        <taxon>Bacilli</taxon>
        <taxon>Bacillales</taxon>
        <taxon>Bacillaceae</taxon>
        <taxon>Mesobacillus</taxon>
    </lineage>
</organism>
<dbReference type="HAMAP" id="MF_00454">
    <property type="entry name" value="FluC"/>
    <property type="match status" value="1"/>
</dbReference>
<keyword evidence="12" id="KW-1185">Reference proteome</keyword>
<evidence type="ECO:0000256" key="4">
    <source>
        <dbReference type="ARBA" id="ARBA00022989"/>
    </source>
</evidence>
<comment type="activity regulation">
    <text evidence="10">Na(+) is not transported, but it plays an essential structural role and its presence is essential for fluoride channel function.</text>
</comment>
<dbReference type="PANTHER" id="PTHR28259">
    <property type="entry name" value="FLUORIDE EXPORT PROTEIN 1-RELATED"/>
    <property type="match status" value="1"/>
</dbReference>
<evidence type="ECO:0000313" key="12">
    <source>
        <dbReference type="Proteomes" id="UP000198553"/>
    </source>
</evidence>
<reference evidence="12" key="1">
    <citation type="submission" date="2016-10" db="EMBL/GenBank/DDBJ databases">
        <authorList>
            <person name="Varghese N."/>
            <person name="Submissions S."/>
        </authorList>
    </citation>
    <scope>NUCLEOTIDE SEQUENCE [LARGE SCALE GENOMIC DNA]</scope>
    <source>
        <strain evidence="12">B48,IBRC-M 10115,DSM 25386,CECT 8001</strain>
    </source>
</reference>
<evidence type="ECO:0000256" key="5">
    <source>
        <dbReference type="ARBA" id="ARBA00023136"/>
    </source>
</evidence>
<keyword evidence="10" id="KW-0479">Metal-binding</keyword>
<dbReference type="RefSeq" id="WP_090748711.1">
    <property type="nucleotide sequence ID" value="NZ_FOBW01000014.1"/>
</dbReference>
<dbReference type="Pfam" id="PF02537">
    <property type="entry name" value="CRCB"/>
    <property type="match status" value="1"/>
</dbReference>
<feature type="binding site" evidence="10">
    <location>
        <position position="74"/>
    </location>
    <ligand>
        <name>Na(+)</name>
        <dbReference type="ChEBI" id="CHEBI:29101"/>
        <note>structural</note>
    </ligand>
</feature>
<keyword evidence="2 10" id="KW-1003">Cell membrane</keyword>
<evidence type="ECO:0000256" key="3">
    <source>
        <dbReference type="ARBA" id="ARBA00022692"/>
    </source>
</evidence>
<proteinExistence type="inferred from homology"/>
<evidence type="ECO:0000256" key="8">
    <source>
        <dbReference type="ARBA" id="ARBA00035585"/>
    </source>
</evidence>
<evidence type="ECO:0000256" key="2">
    <source>
        <dbReference type="ARBA" id="ARBA00022475"/>
    </source>
</evidence>
<keyword evidence="6 10" id="KW-0407">Ion channel</keyword>
<gene>
    <name evidence="10" type="primary">fluC</name>
    <name evidence="10" type="synonym">crcB</name>
    <name evidence="11" type="ORF">SAMN05192533_11441</name>
</gene>
<comment type="function">
    <text evidence="9 10">Fluoride-specific ion channel. Important for reducing fluoride concentration in the cell, thus reducing its toxicity.</text>
</comment>
<keyword evidence="3 10" id="KW-0812">Transmembrane</keyword>
<evidence type="ECO:0000256" key="6">
    <source>
        <dbReference type="ARBA" id="ARBA00023303"/>
    </source>
</evidence>
<evidence type="ECO:0000313" key="11">
    <source>
        <dbReference type="EMBL" id="SEN49622.1"/>
    </source>
</evidence>
<keyword evidence="10" id="KW-0915">Sodium</keyword>
<evidence type="ECO:0000256" key="10">
    <source>
        <dbReference type="HAMAP-Rule" id="MF_00454"/>
    </source>
</evidence>